<dbReference type="InterPro" id="IPR051807">
    <property type="entry name" value="Sec-metab_biosynth-assoc"/>
</dbReference>
<gene>
    <name evidence="3" type="ORF">NX720_21725</name>
</gene>
<keyword evidence="4" id="KW-1185">Reference proteome</keyword>
<dbReference type="RefSeq" id="WP_262597447.1">
    <property type="nucleotide sequence ID" value="NZ_CP103300.1"/>
</dbReference>
<reference evidence="3" key="1">
    <citation type="submission" date="2022-10" db="EMBL/GenBank/DDBJ databases">
        <title>Completed Genome Sequence of two octocoral isolated bacterium, Endozoicomonas euniceicola EF212T and Endozoicomonas gorgoniicola PS125T.</title>
        <authorList>
            <person name="Chiou Y.-J."/>
            <person name="Chen Y.-H."/>
        </authorList>
    </citation>
    <scope>NUCLEOTIDE SEQUENCE</scope>
    <source>
        <strain evidence="3">EF212</strain>
    </source>
</reference>
<evidence type="ECO:0000313" key="4">
    <source>
        <dbReference type="Proteomes" id="UP001163255"/>
    </source>
</evidence>
<dbReference type="PANTHER" id="PTHR33606:SF3">
    <property type="entry name" value="PROTEIN YCII"/>
    <property type="match status" value="1"/>
</dbReference>
<evidence type="ECO:0000313" key="3">
    <source>
        <dbReference type="EMBL" id="UYM15439.1"/>
    </source>
</evidence>
<organism evidence="3 4">
    <name type="scientific">Endozoicomonas euniceicola</name>
    <dbReference type="NCBI Taxonomy" id="1234143"/>
    <lineage>
        <taxon>Bacteria</taxon>
        <taxon>Pseudomonadati</taxon>
        <taxon>Pseudomonadota</taxon>
        <taxon>Gammaproteobacteria</taxon>
        <taxon>Oceanospirillales</taxon>
        <taxon>Endozoicomonadaceae</taxon>
        <taxon>Endozoicomonas</taxon>
    </lineage>
</organism>
<comment type="similarity">
    <text evidence="1">Belongs to the YciI family.</text>
</comment>
<dbReference type="SUPFAM" id="SSF54909">
    <property type="entry name" value="Dimeric alpha+beta barrel"/>
    <property type="match status" value="1"/>
</dbReference>
<dbReference type="InterPro" id="IPR011008">
    <property type="entry name" value="Dimeric_a/b-barrel"/>
</dbReference>
<feature type="domain" description="YCII-related" evidence="2">
    <location>
        <begin position="1"/>
        <end position="95"/>
    </location>
</feature>
<dbReference type="NCBIfam" id="NF008473">
    <property type="entry name" value="PRK11370.1"/>
    <property type="match status" value="1"/>
</dbReference>
<accession>A0ABY6GU12</accession>
<dbReference type="InterPro" id="IPR005545">
    <property type="entry name" value="YCII"/>
</dbReference>
<dbReference type="PANTHER" id="PTHR33606">
    <property type="entry name" value="PROTEIN YCII"/>
    <property type="match status" value="1"/>
</dbReference>
<dbReference type="Gene3D" id="3.30.70.1060">
    <property type="entry name" value="Dimeric alpha+beta barrel"/>
    <property type="match status" value="1"/>
</dbReference>
<evidence type="ECO:0000259" key="2">
    <source>
        <dbReference type="Pfam" id="PF03795"/>
    </source>
</evidence>
<dbReference type="Pfam" id="PF03795">
    <property type="entry name" value="YCII"/>
    <property type="match status" value="1"/>
</dbReference>
<evidence type="ECO:0000256" key="1">
    <source>
        <dbReference type="ARBA" id="ARBA00007689"/>
    </source>
</evidence>
<dbReference type="EMBL" id="CP103300">
    <property type="protein sequence ID" value="UYM15439.1"/>
    <property type="molecule type" value="Genomic_DNA"/>
</dbReference>
<name>A0ABY6GU12_9GAMM</name>
<dbReference type="Proteomes" id="UP001163255">
    <property type="component" value="Chromosome"/>
</dbReference>
<protein>
    <submittedName>
        <fullName evidence="3">YciI family protein</fullName>
    </submittedName>
</protein>
<proteinExistence type="inferred from homology"/>
<sequence>MLYAVISEDVDNSLSLRKDTRPAHLARLEQLKEQGRLVLAGPLPAIDSNDPGEAGFTGSLVVAEFDSLTAAQSWADADPYSEAGVYRSVVVKPFKKVLP</sequence>